<reference evidence="2" key="1">
    <citation type="submission" date="2023-02" db="EMBL/GenBank/DDBJ databases">
        <title>Genome of toxic invasive species Heracleum sosnowskyi carries increased number of genes despite the absence of recent whole-genome duplications.</title>
        <authorList>
            <person name="Schelkunov M."/>
            <person name="Shtratnikova V."/>
            <person name="Makarenko M."/>
            <person name="Klepikova A."/>
            <person name="Omelchenko D."/>
            <person name="Novikova G."/>
            <person name="Obukhova E."/>
            <person name="Bogdanov V."/>
            <person name="Penin A."/>
            <person name="Logacheva M."/>
        </authorList>
    </citation>
    <scope>NUCLEOTIDE SEQUENCE</scope>
    <source>
        <strain evidence="2">Hsosn_3</strain>
        <tissue evidence="2">Leaf</tissue>
    </source>
</reference>
<evidence type="ECO:0000256" key="1">
    <source>
        <dbReference type="SAM" id="MobiDB-lite"/>
    </source>
</evidence>
<dbReference type="EMBL" id="JAUIZM010000010">
    <property type="protein sequence ID" value="KAK1358815.1"/>
    <property type="molecule type" value="Genomic_DNA"/>
</dbReference>
<feature type="region of interest" description="Disordered" evidence="1">
    <location>
        <begin position="149"/>
        <end position="181"/>
    </location>
</feature>
<reference evidence="2" key="2">
    <citation type="submission" date="2023-05" db="EMBL/GenBank/DDBJ databases">
        <authorList>
            <person name="Schelkunov M.I."/>
        </authorList>
    </citation>
    <scope>NUCLEOTIDE SEQUENCE</scope>
    <source>
        <strain evidence="2">Hsosn_3</strain>
        <tissue evidence="2">Leaf</tissue>
    </source>
</reference>
<dbReference type="PANTHER" id="PTHR33095:SF81">
    <property type="entry name" value="OS07G0619500 PROTEIN"/>
    <property type="match status" value="1"/>
</dbReference>
<feature type="compositionally biased region" description="Basic and acidic residues" evidence="1">
    <location>
        <begin position="149"/>
        <end position="166"/>
    </location>
</feature>
<keyword evidence="3" id="KW-1185">Reference proteome</keyword>
<keyword evidence="2" id="KW-0121">Carboxypeptidase</keyword>
<proteinExistence type="predicted"/>
<dbReference type="Pfam" id="PF07816">
    <property type="entry name" value="DUF1645"/>
    <property type="match status" value="1"/>
</dbReference>
<organism evidence="2 3">
    <name type="scientific">Heracleum sosnowskyi</name>
    <dbReference type="NCBI Taxonomy" id="360622"/>
    <lineage>
        <taxon>Eukaryota</taxon>
        <taxon>Viridiplantae</taxon>
        <taxon>Streptophyta</taxon>
        <taxon>Embryophyta</taxon>
        <taxon>Tracheophyta</taxon>
        <taxon>Spermatophyta</taxon>
        <taxon>Magnoliopsida</taxon>
        <taxon>eudicotyledons</taxon>
        <taxon>Gunneridae</taxon>
        <taxon>Pentapetalae</taxon>
        <taxon>asterids</taxon>
        <taxon>campanulids</taxon>
        <taxon>Apiales</taxon>
        <taxon>Apiaceae</taxon>
        <taxon>Apioideae</taxon>
        <taxon>apioid superclade</taxon>
        <taxon>Tordylieae</taxon>
        <taxon>Tordyliinae</taxon>
        <taxon>Heracleum</taxon>
    </lineage>
</organism>
<evidence type="ECO:0000313" key="3">
    <source>
        <dbReference type="Proteomes" id="UP001237642"/>
    </source>
</evidence>
<keyword evidence="2" id="KW-0378">Hydrolase</keyword>
<gene>
    <name evidence="2" type="ORF">POM88_043289</name>
</gene>
<name>A0AAD8M1X2_9APIA</name>
<protein>
    <submittedName>
        <fullName evidence="2">Serine carboxypeptidase-like 26</fullName>
    </submittedName>
</protein>
<evidence type="ECO:0000313" key="2">
    <source>
        <dbReference type="EMBL" id="KAK1358815.1"/>
    </source>
</evidence>
<dbReference type="PANTHER" id="PTHR33095">
    <property type="entry name" value="OS07G0619500 PROTEIN"/>
    <property type="match status" value="1"/>
</dbReference>
<sequence>MAMEMKPQSPPTGEFVFDSASTSPYVSCPSSPQRLGNHYFSAPTSPTRAAAFYRDHFLEENDNFATSSKIPFSWEEKKGGPILKNSRKNENIDFEFQLIGQLEVPSISAADELFDGGKIRLLKPPLPELQIDSPKTKNLVSPVEKIKQGDNTVFKETKPRDHDQPKKIKSSSSLERARSDLQNAKHNKSALAWYSKLKLKDLLLFRSISEGHKEKYGMIRKRCNEDVKNSSFRSTESGGSVSSRRRVSAHEWHYTANRAAAEEMRKRTFLPYKRGLLGCLGFHAPVVHELSKGFGSYVMRES</sequence>
<accession>A0AAD8M1X2</accession>
<feature type="compositionally biased region" description="Polar residues" evidence="1">
    <location>
        <begin position="170"/>
        <end position="181"/>
    </location>
</feature>
<dbReference type="Proteomes" id="UP001237642">
    <property type="component" value="Unassembled WGS sequence"/>
</dbReference>
<dbReference type="AlphaFoldDB" id="A0AAD8M1X2"/>
<dbReference type="GO" id="GO:0004180">
    <property type="term" value="F:carboxypeptidase activity"/>
    <property type="evidence" value="ECO:0007669"/>
    <property type="project" value="UniProtKB-KW"/>
</dbReference>
<keyword evidence="2" id="KW-0645">Protease</keyword>
<comment type="caution">
    <text evidence="2">The sequence shown here is derived from an EMBL/GenBank/DDBJ whole genome shotgun (WGS) entry which is preliminary data.</text>
</comment>
<dbReference type="InterPro" id="IPR012442">
    <property type="entry name" value="DUF1645_plant"/>
</dbReference>